<dbReference type="AlphaFoldDB" id="A0A316A7X9"/>
<evidence type="ECO:0000259" key="2">
    <source>
        <dbReference type="Pfam" id="PF03781"/>
    </source>
</evidence>
<evidence type="ECO:0000256" key="1">
    <source>
        <dbReference type="SAM" id="MobiDB-lite"/>
    </source>
</evidence>
<dbReference type="InterPro" id="IPR016187">
    <property type="entry name" value="CTDL_fold"/>
</dbReference>
<sequence>MFDKIMASKRINVLLATCLLAGQFGCQSGKTAEQKTADSLALCVSEGMPSRAAAIASATNIKPGQTDTTNMVLIKGGGFLMGADEFPDSRPMHQVVVSDFWIDKHEVTNAQFAEFVKATGYKTVAERPLNPADYPGVPADKLVPGSAVFTPTPTPVSLQNPLAWWTYEAGASWQHPEGPSSSIKGRENHPVVHVSYEDADAYARWAGKRLPTEAEWEFAAQGGKGNRTYYWGNELKPGNKWVANIYQGSFPDKNTKEDGFAAAAPVMTFPANAYGLYDMDGNVWEWCQDFYRPDYYSKSPKDNPKGPSDSYDPDEPGAVKRVQRGGSFLCSDQYCIRYKAGSRGKGEVTSGSNNLGFRCVASK</sequence>
<name>A0A316A7X9_9BACT</name>
<dbReference type="Proteomes" id="UP000245880">
    <property type="component" value="Unassembled WGS sequence"/>
</dbReference>
<dbReference type="PANTHER" id="PTHR23150:SF19">
    <property type="entry name" value="FORMYLGLYCINE-GENERATING ENZYME"/>
    <property type="match status" value="1"/>
</dbReference>
<reference evidence="3 4" key="1">
    <citation type="submission" date="2018-03" db="EMBL/GenBank/DDBJ databases">
        <title>Genomic Encyclopedia of Archaeal and Bacterial Type Strains, Phase II (KMG-II): from individual species to whole genera.</title>
        <authorList>
            <person name="Goeker M."/>
        </authorList>
    </citation>
    <scope>NUCLEOTIDE SEQUENCE [LARGE SCALE GENOMIC DNA]</scope>
    <source>
        <strain evidence="3 4">DSM 100346</strain>
    </source>
</reference>
<evidence type="ECO:0000313" key="3">
    <source>
        <dbReference type="EMBL" id="PWJ53592.1"/>
    </source>
</evidence>
<feature type="region of interest" description="Disordered" evidence="1">
    <location>
        <begin position="298"/>
        <end position="318"/>
    </location>
</feature>
<evidence type="ECO:0000313" key="4">
    <source>
        <dbReference type="Proteomes" id="UP000245880"/>
    </source>
</evidence>
<feature type="domain" description="Sulfatase-modifying factor enzyme-like" evidence="2">
    <location>
        <begin position="68"/>
        <end position="360"/>
    </location>
</feature>
<organism evidence="3 4">
    <name type="scientific">Dyadobacter jejuensis</name>
    <dbReference type="NCBI Taxonomy" id="1082580"/>
    <lineage>
        <taxon>Bacteria</taxon>
        <taxon>Pseudomonadati</taxon>
        <taxon>Bacteroidota</taxon>
        <taxon>Cytophagia</taxon>
        <taxon>Cytophagales</taxon>
        <taxon>Spirosomataceae</taxon>
        <taxon>Dyadobacter</taxon>
    </lineage>
</organism>
<dbReference type="InterPro" id="IPR051043">
    <property type="entry name" value="Sulfatase_Mod_Factor_Kinase"/>
</dbReference>
<dbReference type="Pfam" id="PF03781">
    <property type="entry name" value="FGE-sulfatase"/>
    <property type="match status" value="1"/>
</dbReference>
<keyword evidence="4" id="KW-1185">Reference proteome</keyword>
<protein>
    <submittedName>
        <fullName evidence="3">Formylglycine-generating enzyme required for sulfatase activity</fullName>
    </submittedName>
</protein>
<proteinExistence type="predicted"/>
<dbReference type="InterPro" id="IPR005532">
    <property type="entry name" value="SUMF_dom"/>
</dbReference>
<dbReference type="GO" id="GO:0120147">
    <property type="term" value="F:formylglycine-generating oxidase activity"/>
    <property type="evidence" value="ECO:0007669"/>
    <property type="project" value="TreeGrafter"/>
</dbReference>
<dbReference type="RefSeq" id="WP_374755205.1">
    <property type="nucleotide sequence ID" value="NZ_QGDT01000022.1"/>
</dbReference>
<accession>A0A316A7X9</accession>
<dbReference type="Gene3D" id="3.90.1580.10">
    <property type="entry name" value="paralog of FGE (formylglycine-generating enzyme)"/>
    <property type="match status" value="1"/>
</dbReference>
<dbReference type="InterPro" id="IPR042095">
    <property type="entry name" value="SUMF_sf"/>
</dbReference>
<dbReference type="SUPFAM" id="SSF56436">
    <property type="entry name" value="C-type lectin-like"/>
    <property type="match status" value="1"/>
</dbReference>
<gene>
    <name evidence="3" type="ORF">CLV98_12218</name>
</gene>
<dbReference type="EMBL" id="QGDT01000022">
    <property type="protein sequence ID" value="PWJ53592.1"/>
    <property type="molecule type" value="Genomic_DNA"/>
</dbReference>
<comment type="caution">
    <text evidence="3">The sequence shown here is derived from an EMBL/GenBank/DDBJ whole genome shotgun (WGS) entry which is preliminary data.</text>
</comment>
<dbReference type="PANTHER" id="PTHR23150">
    <property type="entry name" value="SULFATASE MODIFYING FACTOR 1, 2"/>
    <property type="match status" value="1"/>
</dbReference>